<name>A0ACC3S5H4_9PEZI</name>
<evidence type="ECO:0000313" key="1">
    <source>
        <dbReference type="EMBL" id="KAK8196559.1"/>
    </source>
</evidence>
<reference evidence="1" key="1">
    <citation type="submission" date="2024-02" db="EMBL/GenBank/DDBJ databases">
        <title>Metagenome Assembled Genome of Zalaria obscura JY119.</title>
        <authorList>
            <person name="Vighnesh L."/>
            <person name="Jagadeeshwari U."/>
            <person name="Venkata Ramana C."/>
            <person name="Sasikala C."/>
        </authorList>
    </citation>
    <scope>NUCLEOTIDE SEQUENCE</scope>
    <source>
        <strain evidence="1">JY119</strain>
    </source>
</reference>
<sequence length="885" mass="97978">MDAKDDLRRKQALFDGLYALDNENDDTPDTGLAESVTALAGNLKSGSVVDDGPKRDMIRNSPGKPALKANTGTLGTPSLPKRAASDLGAISSKTNAALPLKEQPVPPATLQHRHTVTGSEETMSLNMPTFSAIPRAIGKRKRDSIIKHVPENQRIFNDLHFFFFPNNDVHPARRMRIIKALEYGATWQKDWTNSVTHVIVDKSIYYGQLIAFLKMSALPESVILVDEVYPADCISYRLLLDAKQTRYLVKGQPAPSNDPAPLEIASAQPSQGSSVSLELKPAGKSVMARPPKTPSRTQESSSGAPLATSNERPEEAQSNNGGRERASILTGSDELDAAIRQAKEFQDIPVRFEEEEEEGSRPGSSSAPGTDDEECEPTSKKQKQKQRGNPDWQDKFQCMQKHTGTSIDCANSATIDVLQKMADYYVETRDEWRSHAYRKAIATLRKHPVKIHTKAEALALSGIGGRLADKIEEIVDTNRLRRLENALLEPNDRTLQTFLKIYGVGHAQASGWVSLGYKSLHDLLSKATLSENQLIGVKHFDDFNARIPRAEVAAHGDVVRSTLLSIDAQFQVYTMGSYRRGAEDSGDVDLIVTRPATPLAQIRTTVTEVLIPQLFKAEFLKATLAGTSGDGTKWHGASCLPSSSIWRRIDFLLVPPEELGAALIYFTGNDIFNRSLRLLASRKGMRLNQRGLYRDVMMEAGRVKLTQGTLVEGANEKKIFEALGKLTKNLGHLAVSFSHPAQNQINIELHHGSRKNVATLRTVRTIINNMIIGVTKGYKYKMRYVYAHFPINVNLDKNGETGLWEVEIRNFLGEKLVRKVVMAKGVDVEASKNQKDELQLTGNDLEAVSQSAADIQQICRVRNKDIRKFLDGLYVSERGNIVEDL</sequence>
<protein>
    <submittedName>
        <fullName evidence="1">Uncharacterized protein</fullName>
    </submittedName>
</protein>
<keyword evidence="2" id="KW-1185">Reference proteome</keyword>
<evidence type="ECO:0000313" key="2">
    <source>
        <dbReference type="Proteomes" id="UP001320706"/>
    </source>
</evidence>
<dbReference type="EMBL" id="JAMKPW020000041">
    <property type="protein sequence ID" value="KAK8196559.1"/>
    <property type="molecule type" value="Genomic_DNA"/>
</dbReference>
<organism evidence="1 2">
    <name type="scientific">Zalaria obscura</name>
    <dbReference type="NCBI Taxonomy" id="2024903"/>
    <lineage>
        <taxon>Eukaryota</taxon>
        <taxon>Fungi</taxon>
        <taxon>Dikarya</taxon>
        <taxon>Ascomycota</taxon>
        <taxon>Pezizomycotina</taxon>
        <taxon>Dothideomycetes</taxon>
        <taxon>Dothideomycetidae</taxon>
        <taxon>Dothideales</taxon>
        <taxon>Zalariaceae</taxon>
        <taxon>Zalaria</taxon>
    </lineage>
</organism>
<gene>
    <name evidence="1" type="ORF">M8818_006724</name>
</gene>
<accession>A0ACC3S5H4</accession>
<proteinExistence type="predicted"/>
<comment type="caution">
    <text evidence="1">The sequence shown here is derived from an EMBL/GenBank/DDBJ whole genome shotgun (WGS) entry which is preliminary data.</text>
</comment>
<dbReference type="Proteomes" id="UP001320706">
    <property type="component" value="Unassembled WGS sequence"/>
</dbReference>